<proteinExistence type="predicted"/>
<dbReference type="InterPro" id="IPR050464">
    <property type="entry name" value="Zeta_carotene_desat/Oxidored"/>
</dbReference>
<dbReference type="PANTHER" id="PTHR42923">
    <property type="entry name" value="PROTOPORPHYRINOGEN OXIDASE"/>
    <property type="match status" value="1"/>
</dbReference>
<reference evidence="1 2" key="1">
    <citation type="submission" date="2020-06" db="EMBL/GenBank/DDBJ databases">
        <title>Description of novel acetic acid bacteria.</title>
        <authorList>
            <person name="Sombolestani A."/>
        </authorList>
    </citation>
    <scope>NUCLEOTIDE SEQUENCE [LARGE SCALE GENOMIC DNA]</scope>
    <source>
        <strain evidence="1 2">LMG 27010</strain>
    </source>
</reference>
<dbReference type="EMBL" id="JABXXR010000210">
    <property type="protein sequence ID" value="NVN41902.1"/>
    <property type="molecule type" value="Genomic_DNA"/>
</dbReference>
<dbReference type="InterPro" id="IPR006311">
    <property type="entry name" value="TAT_signal"/>
</dbReference>
<comment type="caution">
    <text evidence="1">The sequence shown here is derived from an EMBL/GenBank/DDBJ whole genome shotgun (WGS) entry which is preliminary data.</text>
</comment>
<dbReference type="Proteomes" id="UP000585665">
    <property type="component" value="Unassembled WGS sequence"/>
</dbReference>
<name>A0A850PJC4_9PROT</name>
<sequence length="635" mass="69521">MHDCPQAARRWNGTDADVQRRDFINGVSAATLASLLAGERPRSAHAAQTSYPPTAQGLRGQYPGSFEIAHAARDGAFTGPVAAQDTGEHYDLVVVGGGISGLSAAWFYRQALGPKTRILIIDNHDDFGGHAKRNEFHVGNRMLLSYGGTMSIETPFPYSFTAKALLSELGIDLSRKSRIEQPTRFAGMTRGVFFDKAHFGADRIVAGYSEAATDTFWQQTPLDDAARRALVKLHARDANPLPDMTPEARRALLERISYETFLRQYARLPDQAVAFFAGAAYRNNMRLDTCPAFSALRYGAPGFAGMAVAQDPIVESETFHFPDGNASIARLLAGRLVPGLFGTPQTMESIVTARADYGTLDRASSPVRIRLGQMVVRVEHTGSAPAADKATGRIAPVRVVYQKPDGSDPVRHAVTADNVILACFNNIIPYIMPELPDAQKAALKYPSKVPMMYASVVLSNWRAWKQAGIENLMVPNGYYQHLLLDSPARFAAFDTVRSPDEPITLHMLRNPNFPGHPRKEQNRMGRAEMLATSFKTIEAATCDQLQQIFGPYGFDSARDILGLTVNRWPHGYAYTYDTLGDPAFPDAEQPHIIGRRPYGRVSIANADAGASAFTNVAIDQAERAVQDALVSRAYD</sequence>
<dbReference type="Gene3D" id="3.90.660.10">
    <property type="match status" value="1"/>
</dbReference>
<dbReference type="SUPFAM" id="SSF51905">
    <property type="entry name" value="FAD/NAD(P)-binding domain"/>
    <property type="match status" value="1"/>
</dbReference>
<dbReference type="GO" id="GO:0016491">
    <property type="term" value="F:oxidoreductase activity"/>
    <property type="evidence" value="ECO:0007669"/>
    <property type="project" value="TreeGrafter"/>
</dbReference>
<dbReference type="PANTHER" id="PTHR42923:SF3">
    <property type="entry name" value="PROTOPORPHYRINOGEN OXIDASE"/>
    <property type="match status" value="1"/>
</dbReference>
<protein>
    <submittedName>
        <fullName evidence="1">NAD(P)-binding protein</fullName>
    </submittedName>
</protein>
<dbReference type="PROSITE" id="PS51318">
    <property type="entry name" value="TAT"/>
    <property type="match status" value="1"/>
</dbReference>
<evidence type="ECO:0000313" key="2">
    <source>
        <dbReference type="Proteomes" id="UP000585665"/>
    </source>
</evidence>
<dbReference type="Gene3D" id="3.50.50.60">
    <property type="entry name" value="FAD/NAD(P)-binding domain"/>
    <property type="match status" value="1"/>
</dbReference>
<keyword evidence="2" id="KW-1185">Reference proteome</keyword>
<accession>A0A850PJC4</accession>
<dbReference type="AlphaFoldDB" id="A0A850PJC4"/>
<dbReference type="Gene3D" id="1.10.405.10">
    <property type="entry name" value="Guanine Nucleotide Dissociation Inhibitor, domain 1"/>
    <property type="match status" value="1"/>
</dbReference>
<gene>
    <name evidence="1" type="ORF">HUK82_15240</name>
</gene>
<dbReference type="Pfam" id="PF13450">
    <property type="entry name" value="NAD_binding_8"/>
    <property type="match status" value="1"/>
</dbReference>
<organism evidence="1 2">
    <name type="scientific">Ameyamaea chiangmaiensis</name>
    <dbReference type="NCBI Taxonomy" id="442969"/>
    <lineage>
        <taxon>Bacteria</taxon>
        <taxon>Pseudomonadati</taxon>
        <taxon>Pseudomonadota</taxon>
        <taxon>Alphaproteobacteria</taxon>
        <taxon>Acetobacterales</taxon>
        <taxon>Acetobacteraceae</taxon>
        <taxon>Ameyamaea</taxon>
    </lineage>
</organism>
<dbReference type="InterPro" id="IPR036188">
    <property type="entry name" value="FAD/NAD-bd_sf"/>
</dbReference>
<evidence type="ECO:0000313" key="1">
    <source>
        <dbReference type="EMBL" id="NVN41902.1"/>
    </source>
</evidence>